<name>A0ABX1K6I2_9MICO</name>
<comment type="caution">
    <text evidence="1">The sequence shown here is derived from an EMBL/GenBank/DDBJ whole genome shotgun (WGS) entry which is preliminary data.</text>
</comment>
<evidence type="ECO:0000313" key="1">
    <source>
        <dbReference type="EMBL" id="NLP82619.1"/>
    </source>
</evidence>
<organism evidence="1 2">
    <name type="scientific">Microbacterium salsuginis</name>
    <dbReference type="NCBI Taxonomy" id="2722803"/>
    <lineage>
        <taxon>Bacteria</taxon>
        <taxon>Bacillati</taxon>
        <taxon>Actinomycetota</taxon>
        <taxon>Actinomycetes</taxon>
        <taxon>Micrococcales</taxon>
        <taxon>Microbacteriaceae</taxon>
        <taxon>Microbacterium</taxon>
    </lineage>
</organism>
<sequence>MTATTPLYAACTRCGGRVLEVRWDWHQDVLIGDPQLEPVSLDYQQITACVIAGIPLWQVHEHAGRTVTSHRTAYWPKRKVPGHVAPEHGCGRVWDAFPLELAPDPASIPDTCPF</sequence>
<evidence type="ECO:0000313" key="2">
    <source>
        <dbReference type="Proteomes" id="UP001429745"/>
    </source>
</evidence>
<gene>
    <name evidence="1" type="ORF">HF576_02035</name>
</gene>
<reference evidence="1 2" key="1">
    <citation type="submission" date="2020-04" db="EMBL/GenBank/DDBJ databases">
        <title>CFH 90308 Microbacterium sp.</title>
        <authorList>
            <person name="Nie G."/>
            <person name="Ming H."/>
            <person name="Xia T."/>
        </authorList>
    </citation>
    <scope>NUCLEOTIDE SEQUENCE [LARGE SCALE GENOMIC DNA]</scope>
    <source>
        <strain evidence="1 2">CFH 90308</strain>
    </source>
</reference>
<dbReference type="Proteomes" id="UP001429745">
    <property type="component" value="Unassembled WGS sequence"/>
</dbReference>
<protein>
    <submittedName>
        <fullName evidence="1">Uncharacterized protein</fullName>
    </submittedName>
</protein>
<proteinExistence type="predicted"/>
<keyword evidence="2" id="KW-1185">Reference proteome</keyword>
<accession>A0ABX1K6I2</accession>
<dbReference type="RefSeq" id="WP_168911110.1">
    <property type="nucleotide sequence ID" value="NZ_JABACI010000001.1"/>
</dbReference>
<dbReference type="EMBL" id="JABACI010000001">
    <property type="protein sequence ID" value="NLP82619.1"/>
    <property type="molecule type" value="Genomic_DNA"/>
</dbReference>